<dbReference type="OrthoDB" id="5277036at2759"/>
<accession>S8BM34</accession>
<dbReference type="Gene3D" id="3.80.10.10">
    <property type="entry name" value="Ribonuclease Inhibitor"/>
    <property type="match status" value="1"/>
</dbReference>
<evidence type="ECO:0000313" key="3">
    <source>
        <dbReference type="Proteomes" id="UP000015100"/>
    </source>
</evidence>
<evidence type="ECO:0008006" key="4">
    <source>
        <dbReference type="Google" id="ProtNLM"/>
    </source>
</evidence>
<reference evidence="3" key="2">
    <citation type="submission" date="2013-04" db="EMBL/GenBank/DDBJ databases">
        <title>Genomic mechanisms accounting for the adaptation to parasitism in nematode-trapping fungi.</title>
        <authorList>
            <person name="Ahren D.G."/>
        </authorList>
    </citation>
    <scope>NUCLEOTIDE SEQUENCE [LARGE SCALE GENOMIC DNA]</scope>
    <source>
        <strain evidence="3">CBS 200.50</strain>
    </source>
</reference>
<protein>
    <recommendedName>
        <fullName evidence="4">F-box domain-containing protein</fullName>
    </recommendedName>
</protein>
<dbReference type="InterPro" id="IPR032675">
    <property type="entry name" value="LRR_dom_sf"/>
</dbReference>
<dbReference type="EMBL" id="AQGS01000935">
    <property type="protein sequence ID" value="EPS36317.1"/>
    <property type="molecule type" value="Genomic_DNA"/>
</dbReference>
<proteinExistence type="predicted"/>
<dbReference type="SUPFAM" id="SSF52047">
    <property type="entry name" value="RNI-like"/>
    <property type="match status" value="1"/>
</dbReference>
<evidence type="ECO:0000313" key="2">
    <source>
        <dbReference type="EMBL" id="EPS36317.1"/>
    </source>
</evidence>
<dbReference type="Proteomes" id="UP000015100">
    <property type="component" value="Unassembled WGS sequence"/>
</dbReference>
<sequence length="482" mass="55279">MYIPPEVILNILDHLDHDGSSQDNDRETLRTLRLVSKDFYGVVSTVLFRYFSLNYGVARSVVQMRGVVESPLLSSSIKTLCLPSESFFPLGKEVWFNQSERFPWSRGNVLPSVYPDGMPVRKGAKGRRNHNDQTFMLHYPFREFPTRPWAPFTLNKKEFKEQHARYTKELRDLLAACTNLEEVHVAFGLGWETERMNCWGTILGSILLPAIASSGVKKLKMLMPSPWCLGFLLRGYAGESYITSDQIPDFPNLKSLETVSLYSTNITAFGEDIAGFLARFTGLTSFADSTCKPLKSQRWKFLSPINTTSQNLTTLKLSYIFLSQVQPRGPFLEHLEKLPSLTHLILDTICLDASQRHSQPAPITWGNFFQHIMASLPNLTDFTFRRLMYGREGYWGWWKSIYDFSVFLPSAPEEGPVLEYLKKRQIVSPHDSDYSALENLARIVNRRREKTGLKDLDYDGAMDGVDTNPRNWRYYESTLLVD</sequence>
<keyword evidence="3" id="KW-1185">Reference proteome</keyword>
<dbReference type="OMA" id="HYPFREF"/>
<reference evidence="2 3" key="1">
    <citation type="journal article" date="2013" name="PLoS Genet.">
        <title>Genomic mechanisms accounting for the adaptation to parasitism in nematode-trapping fungi.</title>
        <authorList>
            <person name="Meerupati T."/>
            <person name="Andersson K.M."/>
            <person name="Friman E."/>
            <person name="Kumar D."/>
            <person name="Tunlid A."/>
            <person name="Ahren D."/>
        </authorList>
    </citation>
    <scope>NUCLEOTIDE SEQUENCE [LARGE SCALE GENOMIC DNA]</scope>
    <source>
        <strain evidence="2 3">CBS 200.50</strain>
    </source>
</reference>
<keyword evidence="1" id="KW-0175">Coiled coil</keyword>
<organism evidence="2 3">
    <name type="scientific">Dactylellina haptotyla (strain CBS 200.50)</name>
    <name type="common">Nematode-trapping fungus</name>
    <name type="synonym">Monacrosporium haptotylum</name>
    <dbReference type="NCBI Taxonomy" id="1284197"/>
    <lineage>
        <taxon>Eukaryota</taxon>
        <taxon>Fungi</taxon>
        <taxon>Dikarya</taxon>
        <taxon>Ascomycota</taxon>
        <taxon>Pezizomycotina</taxon>
        <taxon>Orbiliomycetes</taxon>
        <taxon>Orbiliales</taxon>
        <taxon>Orbiliaceae</taxon>
        <taxon>Dactylellina</taxon>
    </lineage>
</organism>
<feature type="coiled-coil region" evidence="1">
    <location>
        <begin position="156"/>
        <end position="183"/>
    </location>
</feature>
<gene>
    <name evidence="2" type="ORF">H072_10191</name>
</gene>
<name>S8BM34_DACHA</name>
<dbReference type="HOGENOM" id="CLU_566219_0_0_1"/>
<dbReference type="AlphaFoldDB" id="S8BM34"/>
<comment type="caution">
    <text evidence="2">The sequence shown here is derived from an EMBL/GenBank/DDBJ whole genome shotgun (WGS) entry which is preliminary data.</text>
</comment>
<evidence type="ECO:0000256" key="1">
    <source>
        <dbReference type="SAM" id="Coils"/>
    </source>
</evidence>